<dbReference type="Proteomes" id="UP000240800">
    <property type="component" value="Unassembled WGS sequence"/>
</dbReference>
<sequence length="1687" mass="176549">MTSSQYQGSQAYNQSLQSNEYINRNTGSLVVSLPLVQLRGITDAIGLSLTLGYCAGASGQLGLPQGWGWGLPFVAAGQSLTVEGKTFVIDPTWTDSSGYQSGLRYLNDHGRRFQTVIPPQPVPGGGGTYGFMLRYDDGSISYFDATGKLIAHADLYGNMLRYAYTNPLGDVFQNSLASITDSFGQVVTFGYSGGTILLTLPDGSSVTVAFSSQGVQHVTNQIGAVTAFSYASASGTTVVGAISYPTGMTTTLAYTGLRYIDARGNSGTRPAVQSITRTGPGGAFLDRSDYSYGTASGGNTYTGATAGYRMGTASDGLMDSNNTAYQYDVLEQRRDPGGALIAANRVFFNYLHCPLTEHAYLVDANGHAQEAHRTSYTYDIVTDAHARSVNMNKPVTTVHSVYDAAGGTWSDNSQADVAYDLYGKITSSSQYDLSSGSPRLTGQRTHSFLQVAWGGEMPQRTDYLDAVTGQTTRIDYVLTADQKSIAATTVSTQAAGAGSFAPYKTKTFQFDPRGCQTGWTLTWAQGYSGPEGAVASVGEQTSYSYDAASHQLTVDTTDANGHTRVAVFDMRLPGGPCLSQTKPGGARRSYAYDPLARLMQETDPLGDVTTHAYTLAGNGGGGTNTSTVTQSNGYVLCTTYDAKGRAVLMMDNGDPTQSTPSLSRTLRRVSFNALDLKASETDATDQTLTISYDALGRQIALADALGNQSTTVFDDAARTVSTSMNGDLRTVITRDGLGNTIQTDTHADSGSPQAGQVQRVTSAYDGFGQVVTETHFSIFGGNVVQNSVKTFTYTPDGNPEVVEFTGTPATAALQATRCTTTQRDLNGNPVLVTRNVSYNGVAQPPVVSETLTYDPVGNLIEIRNQTGQIERLSYTTDSALQSRTRYDGTQTTYAYDAAGQVLSETTNGQTRTFAYLSNGRIEQVTDPSGTLRYAYSLDGTASSVTYPDGKTLSLTKDATSRVVSMILPDGTAASYSYNNLNQITAQTMGGVTLSNSWGTANHANGVLLKQVLGGATAQTTQFGYDGYGANDSVAVTDGAGIGVLSAAATRDGWRNLVSLTLASAVNADPSVNVAKTMSYDGLRQLVGITLTPSGGGSPTQVSYAYDGAANVLTRTRNGQQESFAYNALNQITSGAAAYDANGRMVRDVDGSTYGFDPLDRLINVGMASGPAMSNSYGPQGALASVIDGSTEDRFYPLAGTMVSVAANAQSGTPEWHGLMWAGQMPVARVSAGSVTAYAAASKSVYVHRTSAGSNALAISAYGTVTPQSALDRANSFNWNSQFTDPVSNLTYLRARWYNPETMRFLSLDPRITMNRYAYAMGNPIANSDPLGQSWEEIVGLIAGVIVGIGATVLTGGVAGAAAAAVFGTECVAASIGAGALAGAVGSVAGDLTSAAISGQKITGARVGIDLLSGAVGGALGAGLGGAAGRVAMRGALNAEWSQAAITRVGLITSGAIGGLTGAAASAGVTSVAYQQPFFSTGNIVSMAVGFGAGAGGGILMSGAYLGKINAKIIPVPIGEDELHLITPAADTRGAVGENERLLVMAPQPEAETSANGFLRRPGGYKYAMRLDFGEGDGEGRPLMAPGREESVDTIAGHGAGNTIFASVDVSGDGVPDFVRPISGRNFARYLVDEGWREREGPIKLMSCFGAFRNARVIADALGRDVWAGYPELDRYSFTGWVRFPAPH</sequence>
<dbReference type="NCBIfam" id="TIGR03696">
    <property type="entry name" value="Rhs_assc_core"/>
    <property type="match status" value="1"/>
</dbReference>
<dbReference type="PANTHER" id="PTHR32305:SF15">
    <property type="entry name" value="PROTEIN RHSA-RELATED"/>
    <property type="match status" value="1"/>
</dbReference>
<evidence type="ECO:0000313" key="3">
    <source>
        <dbReference type="EMBL" id="PTM77099.1"/>
    </source>
</evidence>
<evidence type="ECO:0000313" key="4">
    <source>
        <dbReference type="Proteomes" id="UP000240800"/>
    </source>
</evidence>
<gene>
    <name evidence="3" type="ORF">C8J29_10625</name>
</gene>
<dbReference type="Gene3D" id="2.180.10.10">
    <property type="entry name" value="RHS repeat-associated core"/>
    <property type="match status" value="2"/>
</dbReference>
<proteinExistence type="predicted"/>
<dbReference type="Pfam" id="PF25023">
    <property type="entry name" value="TEN_YD-shell"/>
    <property type="match status" value="1"/>
</dbReference>
<dbReference type="InterPro" id="IPR050708">
    <property type="entry name" value="T6SS_VgrG/RHS"/>
</dbReference>
<dbReference type="PANTHER" id="PTHR32305">
    <property type="match status" value="1"/>
</dbReference>
<accession>A0ABX5J959</accession>
<keyword evidence="4" id="KW-1185">Reference proteome</keyword>
<protein>
    <submittedName>
        <fullName evidence="3">RHS repeat-associated protein</fullName>
    </submittedName>
</protein>
<dbReference type="EMBL" id="PZZW01000006">
    <property type="protein sequence ID" value="PTM77099.1"/>
    <property type="molecule type" value="Genomic_DNA"/>
</dbReference>
<evidence type="ECO:0000259" key="2">
    <source>
        <dbReference type="Pfam" id="PF25023"/>
    </source>
</evidence>
<keyword evidence="1" id="KW-0677">Repeat</keyword>
<reference evidence="3 4" key="1">
    <citation type="submission" date="2018-04" db="EMBL/GenBank/DDBJ databases">
        <title>Genomic Encyclopedia of Type Strains, Phase III (KMG-III): the genomes of soil and plant-associated and newly described type strains.</title>
        <authorList>
            <person name="Whitman W."/>
        </authorList>
    </citation>
    <scope>NUCLEOTIDE SEQUENCE [LARGE SCALE GENOMIC DNA]</scope>
    <source>
        <strain evidence="3 4">JA192</strain>
    </source>
</reference>
<dbReference type="InterPro" id="IPR022385">
    <property type="entry name" value="Rhs_assc_core"/>
</dbReference>
<name>A0ABX5J959_9RHOB</name>
<dbReference type="RefSeq" id="WP_069332674.1">
    <property type="nucleotide sequence ID" value="NZ_MABH01000164.1"/>
</dbReference>
<comment type="caution">
    <text evidence="3">The sequence shown here is derived from an EMBL/GenBank/DDBJ whole genome shotgun (WGS) entry which is preliminary data.</text>
</comment>
<dbReference type="NCBIfam" id="TIGR01643">
    <property type="entry name" value="YD_repeat_2x"/>
    <property type="match status" value="2"/>
</dbReference>
<dbReference type="InterPro" id="IPR056823">
    <property type="entry name" value="TEN-like_YD-shell"/>
</dbReference>
<dbReference type="InterPro" id="IPR006530">
    <property type="entry name" value="YD"/>
</dbReference>
<feature type="domain" description="Teneurin-like YD-shell" evidence="2">
    <location>
        <begin position="582"/>
        <end position="1028"/>
    </location>
</feature>
<organism evidence="3 4">
    <name type="scientific">Cereibacter johrii</name>
    <dbReference type="NCBI Taxonomy" id="445629"/>
    <lineage>
        <taxon>Bacteria</taxon>
        <taxon>Pseudomonadati</taxon>
        <taxon>Pseudomonadota</taxon>
        <taxon>Alphaproteobacteria</taxon>
        <taxon>Rhodobacterales</taxon>
        <taxon>Paracoccaceae</taxon>
        <taxon>Cereibacter</taxon>
    </lineage>
</organism>
<evidence type="ECO:0000256" key="1">
    <source>
        <dbReference type="ARBA" id="ARBA00022737"/>
    </source>
</evidence>